<proteinExistence type="predicted"/>
<dbReference type="EMBL" id="JBBPEH010000001">
    <property type="protein sequence ID" value="KAK7544376.1"/>
    <property type="molecule type" value="Genomic_DNA"/>
</dbReference>
<dbReference type="Proteomes" id="UP001360953">
    <property type="component" value="Unassembled WGS sequence"/>
</dbReference>
<dbReference type="GeneID" id="92027165"/>
<dbReference type="RefSeq" id="XP_066659611.1">
    <property type="nucleotide sequence ID" value="XM_066794259.1"/>
</dbReference>
<comment type="caution">
    <text evidence="1">The sequence shown here is derived from an EMBL/GenBank/DDBJ whole genome shotgun (WGS) entry which is preliminary data.</text>
</comment>
<sequence>MVPSSDIQDVELCVPHTSFEEACSILESSYPCEPDELESFDLYTEYKQGWPRFRPTATTDATTSPTFGIVVFSDKYMKLDPLDQAIVPRTRALKEKSYSSQILESISARDVHLFPMPKLPRLMTSLCERYLESGDVMARIAIEQLVDGMDPDEAWCERNMSSAADEAQQLVLSIVQRKKFRIDDFSGKTITCFIADQEEVPRLHGIPGYEP</sequence>
<reference evidence="1 2" key="1">
    <citation type="submission" date="2024-04" db="EMBL/GenBank/DDBJ databases">
        <title>Phyllosticta paracitricarpa is synonymous to the EU quarantine fungus P. citricarpa based on phylogenomic analyses.</title>
        <authorList>
            <consortium name="Lawrence Berkeley National Laboratory"/>
            <person name="Van ingen-buijs V.A."/>
            <person name="Van westerhoven A.C."/>
            <person name="Haridas S."/>
            <person name="Skiadas P."/>
            <person name="Martin F."/>
            <person name="Groenewald J.Z."/>
            <person name="Crous P.W."/>
            <person name="Seidl M.F."/>
        </authorList>
    </citation>
    <scope>NUCLEOTIDE SEQUENCE [LARGE SCALE GENOMIC DNA]</scope>
    <source>
        <strain evidence="1 2">CPC 17464</strain>
    </source>
</reference>
<keyword evidence="2" id="KW-1185">Reference proteome</keyword>
<evidence type="ECO:0000313" key="2">
    <source>
        <dbReference type="Proteomes" id="UP001360953"/>
    </source>
</evidence>
<gene>
    <name evidence="1" type="ORF">J3D65DRAFT_17172</name>
</gene>
<protein>
    <submittedName>
        <fullName evidence="1">Uncharacterized protein</fullName>
    </submittedName>
</protein>
<organism evidence="1 2">
    <name type="scientific">Phyllosticta citribraziliensis</name>
    <dbReference type="NCBI Taxonomy" id="989973"/>
    <lineage>
        <taxon>Eukaryota</taxon>
        <taxon>Fungi</taxon>
        <taxon>Dikarya</taxon>
        <taxon>Ascomycota</taxon>
        <taxon>Pezizomycotina</taxon>
        <taxon>Dothideomycetes</taxon>
        <taxon>Dothideomycetes incertae sedis</taxon>
        <taxon>Botryosphaeriales</taxon>
        <taxon>Phyllostictaceae</taxon>
        <taxon>Phyllosticta</taxon>
    </lineage>
</organism>
<name>A0ABR1M921_9PEZI</name>
<evidence type="ECO:0000313" key="1">
    <source>
        <dbReference type="EMBL" id="KAK7544376.1"/>
    </source>
</evidence>
<accession>A0ABR1M921</accession>